<proteinExistence type="predicted"/>
<dbReference type="EMBL" id="SRLO01001094">
    <property type="protein sequence ID" value="TNN41605.1"/>
    <property type="molecule type" value="Genomic_DNA"/>
</dbReference>
<name>A0A4Z2FL20_9TELE</name>
<protein>
    <submittedName>
        <fullName evidence="1">Uncharacterized protein</fullName>
    </submittedName>
</protein>
<gene>
    <name evidence="1" type="ORF">EYF80_048220</name>
</gene>
<accession>A0A4Z2FL20</accession>
<keyword evidence="2" id="KW-1185">Reference proteome</keyword>
<comment type="caution">
    <text evidence="1">The sequence shown here is derived from an EMBL/GenBank/DDBJ whole genome shotgun (WGS) entry which is preliminary data.</text>
</comment>
<evidence type="ECO:0000313" key="1">
    <source>
        <dbReference type="EMBL" id="TNN41605.1"/>
    </source>
</evidence>
<dbReference type="Proteomes" id="UP000314294">
    <property type="component" value="Unassembled WGS sequence"/>
</dbReference>
<organism evidence="1 2">
    <name type="scientific">Liparis tanakae</name>
    <name type="common">Tanaka's snailfish</name>
    <dbReference type="NCBI Taxonomy" id="230148"/>
    <lineage>
        <taxon>Eukaryota</taxon>
        <taxon>Metazoa</taxon>
        <taxon>Chordata</taxon>
        <taxon>Craniata</taxon>
        <taxon>Vertebrata</taxon>
        <taxon>Euteleostomi</taxon>
        <taxon>Actinopterygii</taxon>
        <taxon>Neopterygii</taxon>
        <taxon>Teleostei</taxon>
        <taxon>Neoteleostei</taxon>
        <taxon>Acanthomorphata</taxon>
        <taxon>Eupercaria</taxon>
        <taxon>Perciformes</taxon>
        <taxon>Cottioidei</taxon>
        <taxon>Cottales</taxon>
        <taxon>Liparidae</taxon>
        <taxon>Liparis</taxon>
    </lineage>
</organism>
<dbReference type="AlphaFoldDB" id="A0A4Z2FL20"/>
<evidence type="ECO:0000313" key="2">
    <source>
        <dbReference type="Proteomes" id="UP000314294"/>
    </source>
</evidence>
<sequence length="101" mass="11539">MRFKNLVMLQSGRKDAEQSLDSVALRSPWVNAPCKEGKPCCEIRFPDSPNCWMALSALHGSSKVMWTRRRWFFTRLSACREIPELAASEMMATNWETEGLG</sequence>
<reference evidence="1 2" key="1">
    <citation type="submission" date="2019-03" db="EMBL/GenBank/DDBJ databases">
        <title>First draft genome of Liparis tanakae, snailfish: a comprehensive survey of snailfish specific genes.</title>
        <authorList>
            <person name="Kim W."/>
            <person name="Song I."/>
            <person name="Jeong J.-H."/>
            <person name="Kim D."/>
            <person name="Kim S."/>
            <person name="Ryu S."/>
            <person name="Song J.Y."/>
            <person name="Lee S.K."/>
        </authorList>
    </citation>
    <scope>NUCLEOTIDE SEQUENCE [LARGE SCALE GENOMIC DNA]</scope>
    <source>
        <tissue evidence="1">Muscle</tissue>
    </source>
</reference>